<feature type="transmembrane region" description="Helical" evidence="2">
    <location>
        <begin position="6"/>
        <end position="26"/>
    </location>
</feature>
<dbReference type="InterPro" id="IPR029062">
    <property type="entry name" value="Class_I_gatase-like"/>
</dbReference>
<dbReference type="SUPFAM" id="SSF52317">
    <property type="entry name" value="Class I glutamine amidotransferase-like"/>
    <property type="match status" value="1"/>
</dbReference>
<evidence type="ECO:0000256" key="2">
    <source>
        <dbReference type="SAM" id="Phobius"/>
    </source>
</evidence>
<evidence type="ECO:0000256" key="1">
    <source>
        <dbReference type="SAM" id="MobiDB-lite"/>
    </source>
</evidence>
<evidence type="ECO:0000259" key="3">
    <source>
        <dbReference type="Pfam" id="PF09822"/>
    </source>
</evidence>
<organism evidence="5">
    <name type="scientific">marine metagenome</name>
    <dbReference type="NCBI Taxonomy" id="408172"/>
    <lineage>
        <taxon>unclassified sequences</taxon>
        <taxon>metagenomes</taxon>
        <taxon>ecological metagenomes</taxon>
    </lineage>
</organism>
<dbReference type="Pfam" id="PF23357">
    <property type="entry name" value="DUF7088"/>
    <property type="match status" value="1"/>
</dbReference>
<dbReference type="AlphaFoldDB" id="A0A381SWM2"/>
<dbReference type="EMBL" id="UINC01003676">
    <property type="protein sequence ID" value="SVA08346.1"/>
    <property type="molecule type" value="Genomic_DNA"/>
</dbReference>
<evidence type="ECO:0000259" key="4">
    <source>
        <dbReference type="Pfam" id="PF23357"/>
    </source>
</evidence>
<feature type="compositionally biased region" description="Polar residues" evidence="1">
    <location>
        <begin position="429"/>
        <end position="442"/>
    </location>
</feature>
<evidence type="ECO:0000313" key="5">
    <source>
        <dbReference type="EMBL" id="SVA08346.1"/>
    </source>
</evidence>
<keyword evidence="2" id="KW-0812">Transmembrane</keyword>
<keyword evidence="2" id="KW-0472">Membrane</keyword>
<feature type="domain" description="ABC-type uncharacterised transport system" evidence="3">
    <location>
        <begin position="206"/>
        <end position="489"/>
    </location>
</feature>
<gene>
    <name evidence="5" type="ORF">METZ01_LOCUS61200</name>
</gene>
<feature type="transmembrane region" description="Helical" evidence="2">
    <location>
        <begin position="33"/>
        <end position="50"/>
    </location>
</feature>
<protein>
    <submittedName>
        <fullName evidence="5">Uncharacterized protein</fullName>
    </submittedName>
</protein>
<proteinExistence type="predicted"/>
<feature type="compositionally biased region" description="Polar residues" evidence="1">
    <location>
        <begin position="449"/>
        <end position="462"/>
    </location>
</feature>
<keyword evidence="2" id="KW-1133">Transmembrane helix</keyword>
<sequence length="556" mass="61771">MLHIVITTLGWLGASLVFIAAAGRFLRADLQDVWFWCSVAGFICLFLYMLSQWRDIIRLFSTRQTRYGSLALSSIVLVLGILTAINYIASRQNRRWDLTAAKQFTLSDQTIRILETLEGPAKILVFDRENDFDRLRMRLVEYENVTDQVSVDYIDIDKQPSLARQYQIQTYGTVVFEYQDRVERVVANTEQDLTNALIKAIEGTERTVYFVQGHGERNVRSAERDGYNAIGDALGLDNFLIETLVLAQQPQVPTDASMIVIAGPRTDLFEGEIETLQQYLERGGKVLFLVDPSAELEPAQEINIRNLLSRWGVTLGDDIVVDGSAMGQLLGTDASVPVAADYPSHPITDRFNVLTAFPLARSVEPTPNGTSNLIAEAFLQTGSQSWAETDIARLTQTSEVELQENQGDRPGPVTIGVAVTAAISRSITETGKATLSEQSESTARPEPTSDASTLLESAANPSGDAQNIETRLVVVGDSDFAANYSLGIQGNRDLFLNIANWLTQQENLVAIRPRQPEDRRITLTADQQLRIFWLSVFMIPGVVLGTGIYTWWLGRQ</sequence>
<feature type="transmembrane region" description="Helical" evidence="2">
    <location>
        <begin position="529"/>
        <end position="552"/>
    </location>
</feature>
<dbReference type="InterPro" id="IPR019196">
    <property type="entry name" value="ABC_transp_unknown"/>
</dbReference>
<dbReference type="Pfam" id="PF09822">
    <property type="entry name" value="ABC_transp_aux"/>
    <property type="match status" value="1"/>
</dbReference>
<feature type="region of interest" description="Disordered" evidence="1">
    <location>
        <begin position="429"/>
        <end position="462"/>
    </location>
</feature>
<accession>A0A381SWM2</accession>
<feature type="domain" description="DUF7088" evidence="4">
    <location>
        <begin position="101"/>
        <end position="175"/>
    </location>
</feature>
<name>A0A381SWM2_9ZZZZ</name>
<reference evidence="5" key="1">
    <citation type="submission" date="2018-05" db="EMBL/GenBank/DDBJ databases">
        <authorList>
            <person name="Lanie J.A."/>
            <person name="Ng W.-L."/>
            <person name="Kazmierczak K.M."/>
            <person name="Andrzejewski T.M."/>
            <person name="Davidsen T.M."/>
            <person name="Wayne K.J."/>
            <person name="Tettelin H."/>
            <person name="Glass J.I."/>
            <person name="Rusch D."/>
            <person name="Podicherti R."/>
            <person name="Tsui H.-C.T."/>
            <person name="Winkler M.E."/>
        </authorList>
    </citation>
    <scope>NUCLEOTIDE SEQUENCE</scope>
</reference>
<dbReference type="InterPro" id="IPR055396">
    <property type="entry name" value="DUF7088"/>
</dbReference>
<feature type="transmembrane region" description="Helical" evidence="2">
    <location>
        <begin position="70"/>
        <end position="89"/>
    </location>
</feature>
<dbReference type="Gene3D" id="3.40.30.10">
    <property type="entry name" value="Glutaredoxin"/>
    <property type="match status" value="1"/>
</dbReference>